<dbReference type="AlphaFoldDB" id="A0A423PEP9"/>
<accession>A0A423PEP9</accession>
<dbReference type="PANTHER" id="PTHR23537">
    <property type="match status" value="1"/>
</dbReference>
<evidence type="ECO:0000259" key="5">
    <source>
        <dbReference type="PROSITE" id="PS50850"/>
    </source>
</evidence>
<dbReference type="PANTHER" id="PTHR23537:SF1">
    <property type="entry name" value="SUGAR TRANSPORTER"/>
    <property type="match status" value="1"/>
</dbReference>
<feature type="transmembrane region" description="Helical" evidence="4">
    <location>
        <begin position="135"/>
        <end position="157"/>
    </location>
</feature>
<feature type="transmembrane region" description="Helical" evidence="4">
    <location>
        <begin position="9"/>
        <end position="28"/>
    </location>
</feature>
<organism evidence="6 7">
    <name type="scientific">Salinisphaera orenii MK-B5</name>
    <dbReference type="NCBI Taxonomy" id="856730"/>
    <lineage>
        <taxon>Bacteria</taxon>
        <taxon>Pseudomonadati</taxon>
        <taxon>Pseudomonadota</taxon>
        <taxon>Gammaproteobacteria</taxon>
        <taxon>Salinisphaerales</taxon>
        <taxon>Salinisphaeraceae</taxon>
        <taxon>Salinisphaera</taxon>
    </lineage>
</organism>
<dbReference type="GO" id="GO:0022857">
    <property type="term" value="F:transmembrane transporter activity"/>
    <property type="evidence" value="ECO:0007669"/>
    <property type="project" value="InterPro"/>
</dbReference>
<comment type="caution">
    <text evidence="6">The sequence shown here is derived from an EMBL/GenBank/DDBJ whole genome shotgun (WGS) entry which is preliminary data.</text>
</comment>
<dbReference type="GO" id="GO:0005886">
    <property type="term" value="C:plasma membrane"/>
    <property type="evidence" value="ECO:0007669"/>
    <property type="project" value="TreeGrafter"/>
</dbReference>
<name>A0A423PEP9_9GAMM</name>
<evidence type="ECO:0000256" key="3">
    <source>
        <dbReference type="ARBA" id="ARBA00023136"/>
    </source>
</evidence>
<feature type="transmembrane region" description="Helical" evidence="4">
    <location>
        <begin position="335"/>
        <end position="355"/>
    </location>
</feature>
<reference evidence="6 7" key="1">
    <citation type="submission" date="2013-10" db="EMBL/GenBank/DDBJ databases">
        <title>Salinisphaera orenii MK-B5 Genome Sequencing.</title>
        <authorList>
            <person name="Lai Q."/>
            <person name="Li C."/>
            <person name="Shao Z."/>
        </authorList>
    </citation>
    <scope>NUCLEOTIDE SEQUENCE [LARGE SCALE GENOMIC DNA]</scope>
    <source>
        <strain evidence="6 7">MK-B5</strain>
    </source>
</reference>
<dbReference type="Proteomes" id="UP000283993">
    <property type="component" value="Unassembled WGS sequence"/>
</dbReference>
<dbReference type="InterPro" id="IPR010645">
    <property type="entry name" value="MFS_4"/>
</dbReference>
<dbReference type="Gene3D" id="1.20.1250.20">
    <property type="entry name" value="MFS general substrate transporter like domains"/>
    <property type="match status" value="1"/>
</dbReference>
<feature type="transmembrane region" description="Helical" evidence="4">
    <location>
        <begin position="205"/>
        <end position="227"/>
    </location>
</feature>
<feature type="transmembrane region" description="Helical" evidence="4">
    <location>
        <begin position="75"/>
        <end position="96"/>
    </location>
</feature>
<dbReference type="SUPFAM" id="SSF103473">
    <property type="entry name" value="MFS general substrate transporter"/>
    <property type="match status" value="1"/>
</dbReference>
<sequence>MSDASATRLGLAGGVATLLGIGMARFAYTPLIPALVEAGWFSAHAAAYLGAINLLGYLVGAAIAHRATLMFGVRAVLAAALAVTVASLFACALDWGVYWYGFWRLACGVSGAVLVVVGAPAALSRVAPGERARTGALVFTGIGLGVAASGTLVPWLADFGVAAAWLALAVVSAVLALWSWAVAWRDLAALPEPAADERAAAALPLTAILLVIAAYGLDAVGFVPHTLFWVDYIARELGQGLAAGSGYWVVLGLGAMCGPVAAGWLAARLGFRPALTLALAIKALAVALPLVSTSMAALGLSSFLVGLLIPGTVTLTSGSIAALTPAARQQQFWGWATLGFALAQAVGAYGMSWGYERLGSYLPLFGLACVALVLATLSAAAAAIRSTP</sequence>
<keyword evidence="2 4" id="KW-1133">Transmembrane helix</keyword>
<evidence type="ECO:0000256" key="4">
    <source>
        <dbReference type="SAM" id="Phobius"/>
    </source>
</evidence>
<feature type="transmembrane region" description="Helical" evidence="4">
    <location>
        <begin position="361"/>
        <end position="384"/>
    </location>
</feature>
<feature type="domain" description="Major facilitator superfamily (MFS) profile" evidence="5">
    <location>
        <begin position="202"/>
        <end position="388"/>
    </location>
</feature>
<keyword evidence="7" id="KW-1185">Reference proteome</keyword>
<keyword evidence="1 4" id="KW-0812">Transmembrane</keyword>
<evidence type="ECO:0000256" key="1">
    <source>
        <dbReference type="ARBA" id="ARBA00022692"/>
    </source>
</evidence>
<feature type="transmembrane region" description="Helical" evidence="4">
    <location>
        <begin position="247"/>
        <end position="267"/>
    </location>
</feature>
<feature type="transmembrane region" description="Helical" evidence="4">
    <location>
        <begin position="163"/>
        <end position="184"/>
    </location>
</feature>
<evidence type="ECO:0000313" key="7">
    <source>
        <dbReference type="Proteomes" id="UP000283993"/>
    </source>
</evidence>
<feature type="transmembrane region" description="Helical" evidence="4">
    <location>
        <begin position="274"/>
        <end position="297"/>
    </location>
</feature>
<dbReference type="EMBL" id="AYKH01000044">
    <property type="protein sequence ID" value="ROO24045.1"/>
    <property type="molecule type" value="Genomic_DNA"/>
</dbReference>
<feature type="transmembrane region" description="Helical" evidence="4">
    <location>
        <begin position="102"/>
        <end position="123"/>
    </location>
</feature>
<feature type="transmembrane region" description="Helical" evidence="4">
    <location>
        <begin position="303"/>
        <end position="323"/>
    </location>
</feature>
<protein>
    <submittedName>
        <fullName evidence="6">MFS transporter</fullName>
    </submittedName>
</protein>
<gene>
    <name evidence="6" type="ORF">SAOR_16600</name>
</gene>
<dbReference type="PROSITE" id="PS50850">
    <property type="entry name" value="MFS"/>
    <property type="match status" value="1"/>
</dbReference>
<dbReference type="Pfam" id="PF06779">
    <property type="entry name" value="MFS_4"/>
    <property type="match status" value="1"/>
</dbReference>
<keyword evidence="3 4" id="KW-0472">Membrane</keyword>
<proteinExistence type="predicted"/>
<dbReference type="RefSeq" id="WP_123632398.1">
    <property type="nucleotide sequence ID" value="NZ_AYKH01000044.1"/>
</dbReference>
<evidence type="ECO:0000256" key="2">
    <source>
        <dbReference type="ARBA" id="ARBA00022989"/>
    </source>
</evidence>
<evidence type="ECO:0000313" key="6">
    <source>
        <dbReference type="EMBL" id="ROO24045.1"/>
    </source>
</evidence>
<feature type="transmembrane region" description="Helical" evidence="4">
    <location>
        <begin position="40"/>
        <end position="63"/>
    </location>
</feature>
<dbReference type="InterPro" id="IPR020846">
    <property type="entry name" value="MFS_dom"/>
</dbReference>
<dbReference type="InterPro" id="IPR036259">
    <property type="entry name" value="MFS_trans_sf"/>
</dbReference>